<evidence type="ECO:0000256" key="5">
    <source>
        <dbReference type="ARBA" id="ARBA00022840"/>
    </source>
</evidence>
<evidence type="ECO:0000256" key="10">
    <source>
        <dbReference type="ARBA" id="ARBA00054997"/>
    </source>
</evidence>
<dbReference type="GO" id="GO:0019698">
    <property type="term" value="P:D-galacturonate catabolic process"/>
    <property type="evidence" value="ECO:0007669"/>
    <property type="project" value="TreeGrafter"/>
</dbReference>
<evidence type="ECO:0000256" key="13">
    <source>
        <dbReference type="ARBA" id="ARBA00075711"/>
    </source>
</evidence>
<dbReference type="Pfam" id="PF00294">
    <property type="entry name" value="PfkB"/>
    <property type="match status" value="1"/>
</dbReference>
<proteinExistence type="inferred from homology"/>
<evidence type="ECO:0000259" key="15">
    <source>
        <dbReference type="Pfam" id="PF00294"/>
    </source>
</evidence>
<evidence type="ECO:0000256" key="14">
    <source>
        <dbReference type="ARBA" id="ARBA00080545"/>
    </source>
</evidence>
<dbReference type="CDD" id="cd01166">
    <property type="entry name" value="KdgK"/>
    <property type="match status" value="1"/>
</dbReference>
<dbReference type="InterPro" id="IPR029056">
    <property type="entry name" value="Ribokinase-like"/>
</dbReference>
<keyword evidence="2" id="KW-0808">Transferase</keyword>
<evidence type="ECO:0000256" key="9">
    <source>
        <dbReference type="ARBA" id="ARBA00050729"/>
    </source>
</evidence>
<comment type="catalytic activity">
    <reaction evidence="9">
        <text>2-dehydro-3-deoxy-D-gluconate + ATP = 2-dehydro-3-deoxy-6-phospho-D-gluconate + ADP + H(+)</text>
        <dbReference type="Rhea" id="RHEA:14797"/>
        <dbReference type="ChEBI" id="CHEBI:15378"/>
        <dbReference type="ChEBI" id="CHEBI:30616"/>
        <dbReference type="ChEBI" id="CHEBI:57569"/>
        <dbReference type="ChEBI" id="CHEBI:57990"/>
        <dbReference type="ChEBI" id="CHEBI:456216"/>
        <dbReference type="EC" id="2.7.1.45"/>
    </reaction>
</comment>
<feature type="domain" description="Carbohydrate kinase PfkB" evidence="15">
    <location>
        <begin position="4"/>
        <end position="311"/>
    </location>
</feature>
<evidence type="ECO:0000256" key="2">
    <source>
        <dbReference type="ARBA" id="ARBA00022679"/>
    </source>
</evidence>
<evidence type="ECO:0000256" key="6">
    <source>
        <dbReference type="ARBA" id="ARBA00023277"/>
    </source>
</evidence>
<dbReference type="SUPFAM" id="SSF53613">
    <property type="entry name" value="Ribokinase-like"/>
    <property type="match status" value="1"/>
</dbReference>
<dbReference type="GO" id="GO:0008673">
    <property type="term" value="F:2-dehydro-3-deoxygluconokinase activity"/>
    <property type="evidence" value="ECO:0007669"/>
    <property type="project" value="UniProtKB-EC"/>
</dbReference>
<evidence type="ECO:0000256" key="3">
    <source>
        <dbReference type="ARBA" id="ARBA00022741"/>
    </source>
</evidence>
<evidence type="ECO:0000256" key="11">
    <source>
        <dbReference type="ARBA" id="ARBA00066369"/>
    </source>
</evidence>
<reference evidence="16 17" key="1">
    <citation type="journal article" date="2017" name="Front. Microbiol.">
        <title>Strong Genomic and Phenotypic Heterogeneity in the Aeromonas sobria Species Complex.</title>
        <authorList>
            <person name="Gauthier J."/>
            <person name="Vincent A.T."/>
            <person name="Charette S.J."/>
            <person name="Derome N."/>
        </authorList>
    </citation>
    <scope>NUCLEOTIDE SEQUENCE [LARGE SCALE GENOMIC DNA]</scope>
    <source>
        <strain evidence="16 17">TM18</strain>
    </source>
</reference>
<evidence type="ECO:0000313" key="17">
    <source>
        <dbReference type="Proteomes" id="UP000233467"/>
    </source>
</evidence>
<comment type="function">
    <text evidence="10">Catalyzes the phosphorylation of 2-keto-3-deoxygluconate (KDG) to produce 2-keto-3-deoxy-6-phosphogluconate (KDPG).</text>
</comment>
<dbReference type="GO" id="GO:0042840">
    <property type="term" value="P:D-glucuronate catabolic process"/>
    <property type="evidence" value="ECO:0007669"/>
    <property type="project" value="TreeGrafter"/>
</dbReference>
<dbReference type="Gene3D" id="3.40.1190.20">
    <property type="match status" value="1"/>
</dbReference>
<dbReference type="AlphaFoldDB" id="A0A2N3IT20"/>
<keyword evidence="3" id="KW-0547">Nucleotide-binding</keyword>
<accession>A0A2N3IT20</accession>
<protein>
    <recommendedName>
        <fullName evidence="12">2-dehydro-3-deoxygluconokinase</fullName>
        <ecNumber evidence="11">2.7.1.45</ecNumber>
    </recommendedName>
    <alternativeName>
        <fullName evidence="13">2-keto-3-deoxygluconokinase</fullName>
    </alternativeName>
    <alternativeName>
        <fullName evidence="14">3-deoxy-2-oxo-D-gluconate kinase</fullName>
    </alternativeName>
    <alternativeName>
        <fullName evidence="8">KDG kinase</fullName>
    </alternativeName>
</protein>
<comment type="caution">
    <text evidence="16">The sequence shown here is derived from an EMBL/GenBank/DDBJ whole genome shotgun (WGS) entry which is preliminary data.</text>
</comment>
<dbReference type="InterPro" id="IPR002173">
    <property type="entry name" value="Carboh/pur_kinase_PfkB_CS"/>
</dbReference>
<keyword evidence="5" id="KW-0067">ATP-binding</keyword>
<organism evidence="16 17">
    <name type="scientific">Aeromonas sobria</name>
    <dbReference type="NCBI Taxonomy" id="646"/>
    <lineage>
        <taxon>Bacteria</taxon>
        <taxon>Pseudomonadati</taxon>
        <taxon>Pseudomonadota</taxon>
        <taxon>Gammaproteobacteria</taxon>
        <taxon>Aeromonadales</taxon>
        <taxon>Aeromonadaceae</taxon>
        <taxon>Aeromonas</taxon>
    </lineage>
</organism>
<evidence type="ECO:0000256" key="12">
    <source>
        <dbReference type="ARBA" id="ARBA00067931"/>
    </source>
</evidence>
<dbReference type="PROSITE" id="PS00584">
    <property type="entry name" value="PFKB_KINASES_2"/>
    <property type="match status" value="1"/>
</dbReference>
<evidence type="ECO:0000256" key="1">
    <source>
        <dbReference type="ARBA" id="ARBA00010688"/>
    </source>
</evidence>
<keyword evidence="17" id="KW-1185">Reference proteome</keyword>
<dbReference type="GO" id="GO:0006974">
    <property type="term" value="P:DNA damage response"/>
    <property type="evidence" value="ECO:0007669"/>
    <property type="project" value="TreeGrafter"/>
</dbReference>
<evidence type="ECO:0000256" key="8">
    <source>
        <dbReference type="ARBA" id="ARBA00044254"/>
    </source>
</evidence>
<dbReference type="GO" id="GO:0005829">
    <property type="term" value="C:cytosol"/>
    <property type="evidence" value="ECO:0007669"/>
    <property type="project" value="TreeGrafter"/>
</dbReference>
<dbReference type="EC" id="2.7.1.45" evidence="11"/>
<keyword evidence="6" id="KW-0119">Carbohydrate metabolism</keyword>
<sequence length="329" mass="35639">MTRQIAVIGECMVELRRAEQGLLAQGFGGDTLNTALYLARFGRAAGSQPLDDQALQVRYVTALGQDGLSSQMLAAWQAEGVHTDWVQRLDDKTPGLYLIDTAANGERSFTYWRSDAAARYWLEREPADAILAALGQCELIYLSGISLAILPTASRQRLMTALAHARTLGARLVFDNNYRPRLWTDQDTARAAYAAILAQTDIALLTQDDEISLWEDDSLEQTIARTQTLGVAEIVIKRGAEPCLIVTAQQRSEVAATPLDPALIVDTTAAGDSFSAGYLAARLQGGSTTEAAQAGHRLAAVVIQYPGAIIPPSHMPQRPIPLSKEIDHV</sequence>
<comment type="similarity">
    <text evidence="1">Belongs to the carbohydrate kinase PfkB family.</text>
</comment>
<dbReference type="EMBL" id="NQMM01000045">
    <property type="protein sequence ID" value="PKQ75037.1"/>
    <property type="molecule type" value="Genomic_DNA"/>
</dbReference>
<keyword evidence="4 16" id="KW-0418">Kinase</keyword>
<dbReference type="GO" id="GO:0005524">
    <property type="term" value="F:ATP binding"/>
    <property type="evidence" value="ECO:0007669"/>
    <property type="project" value="UniProtKB-KW"/>
</dbReference>
<comment type="pathway">
    <text evidence="7">Carbohydrate acid metabolism; 2-dehydro-3-deoxy-D-gluconate degradation; D-glyceraldehyde 3-phosphate and pyruvate from 2-dehydro-3-deoxy-D-gluconate: step 1/2.</text>
</comment>
<dbReference type="FunFam" id="3.40.1190.20:FF:000011">
    <property type="entry name" value="2-dehydro-3-deoxygluconokinase, putative"/>
    <property type="match status" value="1"/>
</dbReference>
<name>A0A2N3IT20_AERSO</name>
<evidence type="ECO:0000256" key="4">
    <source>
        <dbReference type="ARBA" id="ARBA00022777"/>
    </source>
</evidence>
<dbReference type="PANTHER" id="PTHR43085">
    <property type="entry name" value="HEXOKINASE FAMILY MEMBER"/>
    <property type="match status" value="1"/>
</dbReference>
<gene>
    <name evidence="16" type="ORF">CJP16_15675</name>
</gene>
<dbReference type="Proteomes" id="UP000233467">
    <property type="component" value="Unassembled WGS sequence"/>
</dbReference>
<dbReference type="InterPro" id="IPR050306">
    <property type="entry name" value="PfkB_Carbo_kinase"/>
</dbReference>
<evidence type="ECO:0000313" key="16">
    <source>
        <dbReference type="EMBL" id="PKQ75037.1"/>
    </source>
</evidence>
<dbReference type="InterPro" id="IPR011611">
    <property type="entry name" value="PfkB_dom"/>
</dbReference>
<dbReference type="RefSeq" id="WP_101325418.1">
    <property type="nucleotide sequence ID" value="NZ_NQMM01000045.1"/>
</dbReference>
<dbReference type="PANTHER" id="PTHR43085:SF15">
    <property type="entry name" value="2-DEHYDRO-3-DEOXYGLUCONOKINASE"/>
    <property type="match status" value="1"/>
</dbReference>
<evidence type="ECO:0000256" key="7">
    <source>
        <dbReference type="ARBA" id="ARBA00043951"/>
    </source>
</evidence>